<feature type="domain" description="Glycosyl-hydrolase 97 catalytic" evidence="5">
    <location>
        <begin position="323"/>
        <end position="469"/>
    </location>
</feature>
<dbReference type="PANTHER" id="PTHR35803">
    <property type="entry name" value="GLUCAN 1,4-ALPHA-GLUCOSIDASE SUSB-RELATED"/>
    <property type="match status" value="1"/>
</dbReference>
<evidence type="ECO:0000256" key="3">
    <source>
        <dbReference type="ARBA" id="ARBA00022837"/>
    </source>
</evidence>
<dbReference type="SUPFAM" id="SSF51445">
    <property type="entry name" value="(Trans)glycosidases"/>
    <property type="match status" value="1"/>
</dbReference>
<evidence type="ECO:0000256" key="4">
    <source>
        <dbReference type="SAM" id="SignalP"/>
    </source>
</evidence>
<dbReference type="Pfam" id="PF14509">
    <property type="entry name" value="GH97_C"/>
    <property type="match status" value="1"/>
</dbReference>
<evidence type="ECO:0000259" key="5">
    <source>
        <dbReference type="Pfam" id="PF10566"/>
    </source>
</evidence>
<dbReference type="RefSeq" id="WP_187319406.1">
    <property type="nucleotide sequence ID" value="NZ_JACSCY010000005.1"/>
</dbReference>
<name>A0ABR7MJ49_9BACT</name>
<dbReference type="PANTHER" id="PTHR35803:SF2">
    <property type="entry name" value="RETAINING ALPHA-GALACTOSIDASE"/>
    <property type="match status" value="1"/>
</dbReference>
<feature type="signal peptide" evidence="4">
    <location>
        <begin position="1"/>
        <end position="27"/>
    </location>
</feature>
<dbReference type="InterPro" id="IPR052720">
    <property type="entry name" value="Glycosyl_hydrolase_97"/>
</dbReference>
<keyword evidence="4" id="KW-0732">Signal</keyword>
<dbReference type="Pfam" id="PF10566">
    <property type="entry name" value="Glyco_hydro_97"/>
    <property type="match status" value="1"/>
</dbReference>
<feature type="domain" description="Glycosyl-hydrolase 97 N-terminal" evidence="6">
    <location>
        <begin position="33"/>
        <end position="299"/>
    </location>
</feature>
<dbReference type="Gene3D" id="2.70.98.10">
    <property type="match status" value="1"/>
</dbReference>
<dbReference type="GO" id="GO:0016787">
    <property type="term" value="F:hydrolase activity"/>
    <property type="evidence" value="ECO:0007669"/>
    <property type="project" value="UniProtKB-KW"/>
</dbReference>
<evidence type="ECO:0000313" key="9">
    <source>
        <dbReference type="Proteomes" id="UP000622017"/>
    </source>
</evidence>
<dbReference type="EMBL" id="JACSCY010000005">
    <property type="protein sequence ID" value="MBC6611124.1"/>
    <property type="molecule type" value="Genomic_DNA"/>
</dbReference>
<dbReference type="Pfam" id="PF14508">
    <property type="entry name" value="GH97_N"/>
    <property type="match status" value="1"/>
</dbReference>
<dbReference type="InterPro" id="IPR013785">
    <property type="entry name" value="Aldolase_TIM"/>
</dbReference>
<dbReference type="InterPro" id="IPR014718">
    <property type="entry name" value="GH-type_carb-bd"/>
</dbReference>
<dbReference type="InterPro" id="IPR029483">
    <property type="entry name" value="GH97_C"/>
</dbReference>
<protein>
    <submittedName>
        <fullName evidence="8">Glycoside hydrolase family 97 catalytic domain-containing protein</fullName>
    </submittedName>
</protein>
<dbReference type="InterPro" id="IPR029486">
    <property type="entry name" value="GH97_N"/>
</dbReference>
<keyword evidence="3" id="KW-0106">Calcium</keyword>
<gene>
    <name evidence="8" type="ORF">H8B15_09330</name>
</gene>
<reference evidence="8 9" key="1">
    <citation type="submission" date="2020-08" db="EMBL/GenBank/DDBJ databases">
        <title>Hymenobacter sp.</title>
        <authorList>
            <person name="Kim M.K."/>
        </authorList>
    </citation>
    <scope>NUCLEOTIDE SEQUENCE [LARGE SCALE GENOMIC DNA]</scope>
    <source>
        <strain evidence="8 9">BT507</strain>
    </source>
</reference>
<feature type="domain" description="Glycosyl-hydrolase 97 C-terminal oligomerisation" evidence="7">
    <location>
        <begin position="563"/>
        <end position="648"/>
    </location>
</feature>
<comment type="caution">
    <text evidence="8">The sequence shown here is derived from an EMBL/GenBank/DDBJ whole genome shotgun (WGS) entry which is preliminary data.</text>
</comment>
<evidence type="ECO:0000259" key="7">
    <source>
        <dbReference type="Pfam" id="PF14509"/>
    </source>
</evidence>
<organism evidence="8 9">
    <name type="scientific">Hymenobacter citatus</name>
    <dbReference type="NCBI Taxonomy" id="2763506"/>
    <lineage>
        <taxon>Bacteria</taxon>
        <taxon>Pseudomonadati</taxon>
        <taxon>Bacteroidota</taxon>
        <taxon>Cytophagia</taxon>
        <taxon>Cytophagales</taxon>
        <taxon>Hymenobacteraceae</taxon>
        <taxon>Hymenobacter</taxon>
    </lineage>
</organism>
<feature type="chain" id="PRO_5045916025" evidence="4">
    <location>
        <begin position="28"/>
        <end position="650"/>
    </location>
</feature>
<accession>A0ABR7MJ49</accession>
<dbReference type="Proteomes" id="UP000622017">
    <property type="component" value="Unassembled WGS sequence"/>
</dbReference>
<dbReference type="InterPro" id="IPR017853">
    <property type="entry name" value="GH"/>
</dbReference>
<dbReference type="Gene3D" id="3.20.20.70">
    <property type="entry name" value="Aldolase class I"/>
    <property type="match status" value="1"/>
</dbReference>
<dbReference type="SUPFAM" id="SSF51011">
    <property type="entry name" value="Glycosyl hydrolase domain"/>
    <property type="match status" value="1"/>
</dbReference>
<proteinExistence type="predicted"/>
<comment type="subunit">
    <text evidence="2">Monomer.</text>
</comment>
<keyword evidence="9" id="KW-1185">Reference proteome</keyword>
<dbReference type="InterPro" id="IPR019563">
    <property type="entry name" value="GH97_catalytic"/>
</dbReference>
<keyword evidence="8" id="KW-0378">Hydrolase</keyword>
<comment type="cofactor">
    <cofactor evidence="1">
        <name>Ca(2+)</name>
        <dbReference type="ChEBI" id="CHEBI:29108"/>
    </cofactor>
</comment>
<evidence type="ECO:0000256" key="2">
    <source>
        <dbReference type="ARBA" id="ARBA00011245"/>
    </source>
</evidence>
<sequence length="650" mass="71774">MSVTYLRAFTHFLPFLGLLSLATAAQAAKPIRVASPDGAVQVTVDVTSQGQPTYAVRYRSAEVLRPSRLGLQLAGADLSQGLKLKKADKVEAVTDDYQLATDKRANCRYRANRRVVHFAGRAGAPQLSVVFQVSNDGVAFQYVVEGTSQEVQRITAENTTFHLPTSAKGWLHPHAKAQTGFANTQPSYEENYQRGIAAGTPSTIGQGWSFPALFETNGHWVLLTEAGMGRTYAGAHLAHESPDAEYHVAFPQPPEKTTPDAALLPEGRLPWRTPWRVVVVGNSLAPIVESTLTTDVSAPAQTPVLTDAPGKSSWSWVLLGDSKTTYDVQRRFIDYAAEMGWRYCLVDALWDTQIGYDKMRELAQYARSKNVGLLVWYNSNGHWNQAPQTPTNVLFEPESRRKEFARIKQMGVAGVKIDFFGGDGQSFMNYYQDILEDAHKAGLLVNFHGTTIPRGWNRTYPNLMTMEAVKGFEFLTFDQRNTDQEPTHCAILPFTRNAVGPMDFTPMAFSEIRGKERRTSNAFELALSVLFQSGIQHYAETPEGMAAQPDYVQGFLKKMPPRWADVRFVEGYPGQHVVLARQTPDGRWYLAGINATDAPKTVQLDLSKLGLSQGTLITDGATNRSFSTRPVSGTTLSVTLPARGGFVVEP</sequence>
<evidence type="ECO:0000313" key="8">
    <source>
        <dbReference type="EMBL" id="MBC6611124.1"/>
    </source>
</evidence>
<evidence type="ECO:0000259" key="6">
    <source>
        <dbReference type="Pfam" id="PF14508"/>
    </source>
</evidence>
<evidence type="ECO:0000256" key="1">
    <source>
        <dbReference type="ARBA" id="ARBA00001913"/>
    </source>
</evidence>